<feature type="transmembrane region" description="Helical" evidence="1">
    <location>
        <begin position="59"/>
        <end position="78"/>
    </location>
</feature>
<feature type="transmembrane region" description="Helical" evidence="1">
    <location>
        <begin position="136"/>
        <end position="163"/>
    </location>
</feature>
<keyword evidence="1" id="KW-0472">Membrane</keyword>
<dbReference type="AlphaFoldDB" id="A0A2A4J6G2"/>
<feature type="transmembrane region" description="Helical" evidence="1">
    <location>
        <begin position="29"/>
        <end position="47"/>
    </location>
</feature>
<keyword evidence="1" id="KW-1133">Transmembrane helix</keyword>
<comment type="caution">
    <text evidence="2">The sequence shown here is derived from an EMBL/GenBank/DDBJ whole genome shotgun (WGS) entry which is preliminary data.</text>
</comment>
<evidence type="ECO:0000256" key="1">
    <source>
        <dbReference type="SAM" id="Phobius"/>
    </source>
</evidence>
<keyword evidence="1" id="KW-0812">Transmembrane</keyword>
<gene>
    <name evidence="2" type="ORF">B5V51_6260</name>
</gene>
<accession>A0A2A4J6G2</accession>
<proteinExistence type="predicted"/>
<organism evidence="2">
    <name type="scientific">Heliothis virescens</name>
    <name type="common">Tobacco budworm moth</name>
    <dbReference type="NCBI Taxonomy" id="7102"/>
    <lineage>
        <taxon>Eukaryota</taxon>
        <taxon>Metazoa</taxon>
        <taxon>Ecdysozoa</taxon>
        <taxon>Arthropoda</taxon>
        <taxon>Hexapoda</taxon>
        <taxon>Insecta</taxon>
        <taxon>Pterygota</taxon>
        <taxon>Neoptera</taxon>
        <taxon>Endopterygota</taxon>
        <taxon>Lepidoptera</taxon>
        <taxon>Glossata</taxon>
        <taxon>Ditrysia</taxon>
        <taxon>Noctuoidea</taxon>
        <taxon>Noctuidae</taxon>
        <taxon>Heliothinae</taxon>
        <taxon>Heliothis</taxon>
    </lineage>
</organism>
<dbReference type="EMBL" id="NWSH01002782">
    <property type="protein sequence ID" value="PCG67541.1"/>
    <property type="molecule type" value="Genomic_DNA"/>
</dbReference>
<reference evidence="2" key="1">
    <citation type="submission" date="2017-09" db="EMBL/GenBank/DDBJ databases">
        <title>Contemporary evolution of a Lepidopteran species, Heliothis virescens, in response to modern agricultural practices.</title>
        <authorList>
            <person name="Fritz M.L."/>
            <person name="Deyonke A.M."/>
            <person name="Papanicolaou A."/>
            <person name="Micinski S."/>
            <person name="Westbrook J."/>
            <person name="Gould F."/>
        </authorList>
    </citation>
    <scope>NUCLEOTIDE SEQUENCE [LARGE SCALE GENOMIC DNA]</scope>
    <source>
        <strain evidence="2">HvINT-</strain>
        <tissue evidence="2">Whole body</tissue>
    </source>
</reference>
<name>A0A2A4J6G2_HELVI</name>
<sequence length="167" mass="18022">MSFKIMMQHLANPNSQGDTISGHERVPLLALRLIAMILLVSVLTMHVRSLRVFRWEQSVSGGVLVTYCVAVTGLALCAGADRCGGKAMQAYICSTGAALLLVNAGAIWRRWHHSGELTQVVAELLFALGVPLRRQVMIKVCLSAAAAIALMLDLALVPLMTLLKSKE</sequence>
<protein>
    <submittedName>
        <fullName evidence="2">Uncharacterized protein</fullName>
    </submittedName>
</protein>
<evidence type="ECO:0000313" key="2">
    <source>
        <dbReference type="EMBL" id="PCG67541.1"/>
    </source>
</evidence>